<comment type="caution">
    <text evidence="1">The sequence shown here is derived from an EMBL/GenBank/DDBJ whole genome shotgun (WGS) entry which is preliminary data.</text>
</comment>
<accession>A0A3S5AJN6</accession>
<organism evidence="1 2">
    <name type="scientific">Protopolystoma xenopodis</name>
    <dbReference type="NCBI Taxonomy" id="117903"/>
    <lineage>
        <taxon>Eukaryota</taxon>
        <taxon>Metazoa</taxon>
        <taxon>Spiralia</taxon>
        <taxon>Lophotrochozoa</taxon>
        <taxon>Platyhelminthes</taxon>
        <taxon>Monogenea</taxon>
        <taxon>Polyopisthocotylea</taxon>
        <taxon>Polystomatidea</taxon>
        <taxon>Polystomatidae</taxon>
        <taxon>Protopolystoma</taxon>
    </lineage>
</organism>
<dbReference type="Proteomes" id="UP000784294">
    <property type="component" value="Unassembled WGS sequence"/>
</dbReference>
<name>A0A3S5AJN6_9PLAT</name>
<evidence type="ECO:0000313" key="1">
    <source>
        <dbReference type="EMBL" id="VEL31103.1"/>
    </source>
</evidence>
<sequence>MCPVCSCAFVGCLEPLPSQTGQKHDLTSLLIGCQAQLAGLPSSCAGSTDAIRTVYQTASERCACAQPKWTSMARSCRHLRTRPVRILQSRGTVVEPISKLKRQQEPSRFTFSAQSLFRHDSFQLYSSRSGLI</sequence>
<dbReference type="EMBL" id="CAAALY010118727">
    <property type="protein sequence ID" value="VEL31103.1"/>
    <property type="molecule type" value="Genomic_DNA"/>
</dbReference>
<evidence type="ECO:0000313" key="2">
    <source>
        <dbReference type="Proteomes" id="UP000784294"/>
    </source>
</evidence>
<reference evidence="1" key="1">
    <citation type="submission" date="2018-11" db="EMBL/GenBank/DDBJ databases">
        <authorList>
            <consortium name="Pathogen Informatics"/>
        </authorList>
    </citation>
    <scope>NUCLEOTIDE SEQUENCE</scope>
</reference>
<gene>
    <name evidence="1" type="ORF">PXEA_LOCUS24543</name>
</gene>
<proteinExistence type="predicted"/>
<protein>
    <submittedName>
        <fullName evidence="1">Uncharacterized protein</fullName>
    </submittedName>
</protein>
<dbReference type="AlphaFoldDB" id="A0A3S5AJN6"/>
<keyword evidence="2" id="KW-1185">Reference proteome</keyword>